<dbReference type="PRINTS" id="PR00745">
    <property type="entry name" value="GLHYDRLASE39"/>
</dbReference>
<dbReference type="SUPFAM" id="SSF51011">
    <property type="entry name" value="Glycosyl hydrolase domain"/>
    <property type="match status" value="1"/>
</dbReference>
<dbReference type="InterPro" id="IPR049165">
    <property type="entry name" value="GH39_as"/>
</dbReference>
<name>A0A7X1F5S1_9SPHN</name>
<dbReference type="PANTHER" id="PTHR12631">
    <property type="entry name" value="ALPHA-L-IDURONIDASE"/>
    <property type="match status" value="1"/>
</dbReference>
<dbReference type="RefSeq" id="WP_185682341.1">
    <property type="nucleotide sequence ID" value="NZ_JACLAU010000003.1"/>
</dbReference>
<evidence type="ECO:0000256" key="4">
    <source>
        <dbReference type="PIRSR" id="PIRSR600514-1"/>
    </source>
</evidence>
<protein>
    <recommendedName>
        <fullName evidence="5">Glycosyl hydrolases family 39 N-terminal catalytic domain-containing protein</fullName>
    </recommendedName>
</protein>
<keyword evidence="7" id="KW-1185">Reference proteome</keyword>
<gene>
    <name evidence="6" type="ORF">H7F49_04360</name>
</gene>
<evidence type="ECO:0000256" key="1">
    <source>
        <dbReference type="ARBA" id="ARBA00008875"/>
    </source>
</evidence>
<organism evidence="6 7">
    <name type="scientific">Novosphingobium aerophilum</name>
    <dbReference type="NCBI Taxonomy" id="2839843"/>
    <lineage>
        <taxon>Bacteria</taxon>
        <taxon>Pseudomonadati</taxon>
        <taxon>Pseudomonadota</taxon>
        <taxon>Alphaproteobacteria</taxon>
        <taxon>Sphingomonadales</taxon>
        <taxon>Sphingomonadaceae</taxon>
        <taxon>Novosphingobium</taxon>
    </lineage>
</organism>
<comment type="caution">
    <text evidence="6">The sequence shown here is derived from an EMBL/GenBank/DDBJ whole genome shotgun (WGS) entry which is preliminary data.</text>
</comment>
<dbReference type="Gene3D" id="3.20.20.80">
    <property type="entry name" value="Glycosidases"/>
    <property type="match status" value="1"/>
</dbReference>
<dbReference type="Gene3D" id="2.60.40.1500">
    <property type="entry name" value="Glycosyl hydrolase domain, family 39"/>
    <property type="match status" value="1"/>
</dbReference>
<evidence type="ECO:0000256" key="3">
    <source>
        <dbReference type="ARBA" id="ARBA00023295"/>
    </source>
</evidence>
<dbReference type="EMBL" id="JACLAU010000003">
    <property type="protein sequence ID" value="MBC2650927.1"/>
    <property type="molecule type" value="Genomic_DNA"/>
</dbReference>
<evidence type="ECO:0000313" key="7">
    <source>
        <dbReference type="Proteomes" id="UP000520156"/>
    </source>
</evidence>
<dbReference type="SUPFAM" id="SSF51445">
    <property type="entry name" value="(Trans)glycosidases"/>
    <property type="match status" value="1"/>
</dbReference>
<dbReference type="InterPro" id="IPR017853">
    <property type="entry name" value="GH"/>
</dbReference>
<dbReference type="GO" id="GO:0005975">
    <property type="term" value="P:carbohydrate metabolic process"/>
    <property type="evidence" value="ECO:0007669"/>
    <property type="project" value="InterPro"/>
</dbReference>
<reference evidence="6 7" key="1">
    <citation type="submission" date="2020-08" db="EMBL/GenBank/DDBJ databases">
        <title>The genome sequence of Novosphingobium flavum 4Y4.</title>
        <authorList>
            <person name="Liu Y."/>
        </authorList>
    </citation>
    <scope>NUCLEOTIDE SEQUENCE [LARGE SCALE GENOMIC DNA]</scope>
    <source>
        <strain evidence="6 7">4Y4</strain>
    </source>
</reference>
<dbReference type="GO" id="GO:0004553">
    <property type="term" value="F:hydrolase activity, hydrolyzing O-glycosyl compounds"/>
    <property type="evidence" value="ECO:0007669"/>
    <property type="project" value="InterPro"/>
</dbReference>
<dbReference type="Proteomes" id="UP000520156">
    <property type="component" value="Unassembled WGS sequence"/>
</dbReference>
<dbReference type="InterPro" id="IPR049166">
    <property type="entry name" value="GH39_cat"/>
</dbReference>
<dbReference type="Pfam" id="PF01229">
    <property type="entry name" value="Glyco_hydro_39"/>
    <property type="match status" value="1"/>
</dbReference>
<feature type="active site" description="Proton donor" evidence="4">
    <location>
        <position position="189"/>
    </location>
</feature>
<proteinExistence type="inferred from homology"/>
<sequence length="505" mass="55144">MDRRQFLQANLALGAVAVASPLRAQVQPDTIEVKVDARSVTGHLPHIWEESAGSDRALTTLREAWRADLARWRREVGLKRVRFHGIFNDEMGVFTPSILTGGKAEINLQNVFQVYDGLLAQEVAPFIELSFMPKALASGTRTFFGYNGNITPPKSNDDWAGFITTFARALIARYGIAKVRSWPFEVWNEPNLAFFWAGNQQQYFDMYKATAVALKQVDAHLQVGGPSTSSAAWITEFANYCATNNAPVDFFSTHTYAGDKQEAVFGPGVSMPQNDVIPAAMAKTRRIIDASPFAGKPLWLGEWGSDSPAMIAHVVANCLPHVQGMSHWTMSGVYEELGAPSYVLKEGDMGWGQLIQGVARPGFNTYKLLHALGHRRVKGAGPVLASRRDDGKLAMLVWNLADVPQAAGIPGATSTRTVRGANKRVHIQVAGAHEGQITRVQFVDQARGSPMPAWRKMGSPQYPSPAQMEALRRASDIPEASSLRLGRGGSLTLELPPEGVALIEI</sequence>
<comment type="similarity">
    <text evidence="1">Belongs to the glycosyl hydrolase 39 family.</text>
</comment>
<feature type="domain" description="Glycosyl hydrolases family 39 N-terminal catalytic" evidence="5">
    <location>
        <begin position="32"/>
        <end position="476"/>
    </location>
</feature>
<dbReference type="InterPro" id="IPR000514">
    <property type="entry name" value="Glyco_hydro_39"/>
</dbReference>
<dbReference type="PROSITE" id="PS01027">
    <property type="entry name" value="GLYCOSYL_HYDROL_F39"/>
    <property type="match status" value="1"/>
</dbReference>
<evidence type="ECO:0000313" key="6">
    <source>
        <dbReference type="EMBL" id="MBC2650927.1"/>
    </source>
</evidence>
<dbReference type="InterPro" id="IPR051923">
    <property type="entry name" value="Glycosyl_Hydrolase_39"/>
</dbReference>
<dbReference type="AlphaFoldDB" id="A0A7X1F5S1"/>
<dbReference type="PANTHER" id="PTHR12631:SF10">
    <property type="entry name" value="BETA-XYLOSIDASE-LIKE PROTEIN-RELATED"/>
    <property type="match status" value="1"/>
</dbReference>
<evidence type="ECO:0000256" key="2">
    <source>
        <dbReference type="ARBA" id="ARBA00022801"/>
    </source>
</evidence>
<keyword evidence="3" id="KW-0326">Glycosidase</keyword>
<keyword evidence="2" id="KW-0378">Hydrolase</keyword>
<evidence type="ECO:0000259" key="5">
    <source>
        <dbReference type="Pfam" id="PF01229"/>
    </source>
</evidence>
<accession>A0A7X1F5S1</accession>